<reference evidence="2 3" key="1">
    <citation type="submission" date="2019-03" db="EMBL/GenBank/DDBJ databases">
        <title>Luteimonas zhaokaii sp.nov., isolated from the rectal contents of Plateau pika in Yushu, Qinghai Province, China.</title>
        <authorList>
            <person name="Zhang G."/>
        </authorList>
    </citation>
    <scope>NUCLEOTIDE SEQUENCE [LARGE SCALE GENOMIC DNA]</scope>
    <source>
        <strain evidence="2 3">THG-MD21</strain>
    </source>
</reference>
<accession>A0A4R5U629</accession>
<dbReference type="Proteomes" id="UP000295543">
    <property type="component" value="Unassembled WGS sequence"/>
</dbReference>
<dbReference type="OrthoDB" id="5974513at2"/>
<protein>
    <submittedName>
        <fullName evidence="2">DUF4410 domain-containing protein</fullName>
    </submittedName>
</protein>
<sequence length="240" mass="25623">MTEFRLPLGWRSRTSRNPNAPALGCGRAHRTRRRGRVRCVRDRHPTRPAMHAIAPATPASRALRAFRSLSLLAAAALLSACAATVQRPAAAPVDPVAINGDVRQIVLVVEGSDTARAQEDWADFRALWNDAIRTSATAAGLQGSVRDSRPSSLDPPGVVVVVRVDSYRYVSTGARYGLGVMTGNAHIKASAQFIEVPGGRVAATRSYDTTSSAWQGIFAPMTTKQVQAITDQIVAEARGG</sequence>
<evidence type="ECO:0000256" key="1">
    <source>
        <dbReference type="SAM" id="MobiDB-lite"/>
    </source>
</evidence>
<feature type="region of interest" description="Disordered" evidence="1">
    <location>
        <begin position="1"/>
        <end position="28"/>
    </location>
</feature>
<dbReference type="EMBL" id="SMTG01000006">
    <property type="protein sequence ID" value="TDK29452.1"/>
    <property type="molecule type" value="Genomic_DNA"/>
</dbReference>
<proteinExistence type="predicted"/>
<name>A0A4R5U629_9GAMM</name>
<dbReference type="AlphaFoldDB" id="A0A4R5U629"/>
<gene>
    <name evidence="2" type="ORF">E2F49_13830</name>
</gene>
<comment type="caution">
    <text evidence="2">The sequence shown here is derived from an EMBL/GenBank/DDBJ whole genome shotgun (WGS) entry which is preliminary data.</text>
</comment>
<keyword evidence="3" id="KW-1185">Reference proteome</keyword>
<organism evidence="2 3">
    <name type="scientific">Luteimonas terrae</name>
    <dbReference type="NCBI Taxonomy" id="1530191"/>
    <lineage>
        <taxon>Bacteria</taxon>
        <taxon>Pseudomonadati</taxon>
        <taxon>Pseudomonadota</taxon>
        <taxon>Gammaproteobacteria</taxon>
        <taxon>Lysobacterales</taxon>
        <taxon>Lysobacteraceae</taxon>
        <taxon>Luteimonas</taxon>
    </lineage>
</organism>
<evidence type="ECO:0000313" key="3">
    <source>
        <dbReference type="Proteomes" id="UP000295543"/>
    </source>
</evidence>
<evidence type="ECO:0000313" key="2">
    <source>
        <dbReference type="EMBL" id="TDK29452.1"/>
    </source>
</evidence>